<dbReference type="RefSeq" id="WP_036155152.1">
    <property type="nucleotide sequence ID" value="NZ_AVCX01000005.1"/>
</dbReference>
<dbReference type="PANTHER" id="PTHR42914">
    <property type="entry name" value="7-CYANO-7-DEAZAGUANINE SYNTHASE"/>
    <property type="match status" value="1"/>
</dbReference>
<feature type="binding site" evidence="15">
    <location>
        <position position="199"/>
    </location>
    <ligand>
        <name>Zn(2+)</name>
        <dbReference type="ChEBI" id="CHEBI:29105"/>
    </ligand>
</feature>
<keyword evidence="17" id="KW-1185">Reference proteome</keyword>
<dbReference type="InterPro" id="IPR014729">
    <property type="entry name" value="Rossmann-like_a/b/a_fold"/>
</dbReference>
<dbReference type="GO" id="GO:0008270">
    <property type="term" value="F:zinc ion binding"/>
    <property type="evidence" value="ECO:0007669"/>
    <property type="project" value="UniProtKB-UniRule"/>
</dbReference>
<dbReference type="EC" id="6.3.4.20" evidence="9 15"/>
<keyword evidence="6 15" id="KW-0862">Zinc</keyword>
<dbReference type="Pfam" id="PF06508">
    <property type="entry name" value="QueC"/>
    <property type="match status" value="1"/>
</dbReference>
<feature type="binding site" evidence="15">
    <location>
        <position position="187"/>
    </location>
    <ligand>
        <name>Zn(2+)</name>
        <dbReference type="ChEBI" id="CHEBI:29105"/>
    </ligand>
</feature>
<dbReference type="PANTHER" id="PTHR42914:SF1">
    <property type="entry name" value="7-CYANO-7-DEAZAGUANINE SYNTHASE"/>
    <property type="match status" value="1"/>
</dbReference>
<proteinExistence type="inferred from homology"/>
<dbReference type="GO" id="GO:0008616">
    <property type="term" value="P:tRNA queuosine(34) biosynthetic process"/>
    <property type="evidence" value="ECO:0007669"/>
    <property type="project" value="UniProtKB-UniRule"/>
</dbReference>
<dbReference type="GO" id="GO:0016879">
    <property type="term" value="F:ligase activity, forming carbon-nitrogen bonds"/>
    <property type="evidence" value="ECO:0007669"/>
    <property type="project" value="UniProtKB-UniRule"/>
</dbReference>
<accession>A0A0A3INP7</accession>
<dbReference type="FunFam" id="3.40.50.620:FF:000017">
    <property type="entry name" value="7-cyano-7-deazaguanine synthase"/>
    <property type="match status" value="1"/>
</dbReference>
<keyword evidence="7 15" id="KW-0067">ATP-binding</keyword>
<evidence type="ECO:0000256" key="1">
    <source>
        <dbReference type="ARBA" id="ARBA00005061"/>
    </source>
</evidence>
<evidence type="ECO:0000256" key="8">
    <source>
        <dbReference type="ARBA" id="ARBA00037993"/>
    </source>
</evidence>
<dbReference type="GO" id="GO:0005524">
    <property type="term" value="F:ATP binding"/>
    <property type="evidence" value="ECO:0007669"/>
    <property type="project" value="UniProtKB-UniRule"/>
</dbReference>
<evidence type="ECO:0000256" key="3">
    <source>
        <dbReference type="ARBA" id="ARBA00022723"/>
    </source>
</evidence>
<sequence>MIQEKAIVVFSGGQDSTTCLFWAQKQFAEIEAVTFDYGQRHRLEIECAAEIAKELQIKHHILDMSLLNQLAPSALTRTDMEVRDGKDDELPSSFVPGRNLVFLTFAGILAAQVGAKHIVTGVCETDFSGYPDCRDSFIKSLNVSLNLSMDKTFVIDTPLMWLTKAQTWELADSLGAFEFVRERTLTCYNGIKADGCGQCPACKLRQRGLEEYMNSKKHE</sequence>
<evidence type="ECO:0000256" key="10">
    <source>
        <dbReference type="ARBA" id="ARBA00047890"/>
    </source>
</evidence>
<organism evidence="16 17">
    <name type="scientific">Lysinibacillus odysseyi 34hs-1 = NBRC 100172</name>
    <dbReference type="NCBI Taxonomy" id="1220589"/>
    <lineage>
        <taxon>Bacteria</taxon>
        <taxon>Bacillati</taxon>
        <taxon>Bacillota</taxon>
        <taxon>Bacilli</taxon>
        <taxon>Bacillales</taxon>
        <taxon>Bacillaceae</taxon>
        <taxon>Lysinibacillus</taxon>
    </lineage>
</organism>
<dbReference type="AlphaFoldDB" id="A0A0A3INP7"/>
<evidence type="ECO:0000256" key="7">
    <source>
        <dbReference type="ARBA" id="ARBA00022840"/>
    </source>
</evidence>
<feature type="binding site" evidence="15">
    <location>
        <position position="196"/>
    </location>
    <ligand>
        <name>Zn(2+)</name>
        <dbReference type="ChEBI" id="CHEBI:29105"/>
    </ligand>
</feature>
<dbReference type="UniPathway" id="UPA00391"/>
<dbReference type="OrthoDB" id="9789567at2"/>
<evidence type="ECO:0000256" key="13">
    <source>
        <dbReference type="ARBA" id="ARBA00080406"/>
    </source>
</evidence>
<comment type="subunit">
    <text evidence="15">Homodimer.</text>
</comment>
<keyword evidence="3 15" id="KW-0479">Metal-binding</keyword>
<reference evidence="16 17" key="1">
    <citation type="submission" date="2014-02" db="EMBL/GenBank/DDBJ databases">
        <title>Draft genome sequence of Lysinibacillus odysseyi NBRC 100172.</title>
        <authorList>
            <person name="Zhang F."/>
            <person name="Wang G."/>
            <person name="Zhang L."/>
        </authorList>
    </citation>
    <scope>NUCLEOTIDE SEQUENCE [LARGE SCALE GENOMIC DNA]</scope>
    <source>
        <strain evidence="16 17">NBRC 100172</strain>
    </source>
</reference>
<evidence type="ECO:0000256" key="9">
    <source>
        <dbReference type="ARBA" id="ARBA00039149"/>
    </source>
</evidence>
<gene>
    <name evidence="15" type="primary">queC</name>
    <name evidence="16" type="ORF">CD32_12765</name>
</gene>
<protein>
    <recommendedName>
        <fullName evidence="11 15">7-cyano-7-deazaguanine synthase</fullName>
        <ecNumber evidence="9 15">6.3.4.20</ecNumber>
    </recommendedName>
    <alternativeName>
        <fullName evidence="14 15">7-cyano-7-carbaguanine synthase</fullName>
    </alternativeName>
    <alternativeName>
        <fullName evidence="13 15">PreQ(0) synthase</fullName>
    </alternativeName>
    <alternativeName>
        <fullName evidence="12 15">Queuosine biosynthesis protein QueC</fullName>
    </alternativeName>
</protein>
<comment type="pathway">
    <text evidence="1 15">Purine metabolism; 7-cyano-7-deazaguanine biosynthesis.</text>
</comment>
<dbReference type="PIRSF" id="PIRSF006293">
    <property type="entry name" value="ExsB"/>
    <property type="match status" value="1"/>
</dbReference>
<dbReference type="InterPro" id="IPR018317">
    <property type="entry name" value="QueC"/>
</dbReference>
<keyword evidence="2 15" id="KW-0436">Ligase</keyword>
<evidence type="ECO:0000256" key="15">
    <source>
        <dbReference type="HAMAP-Rule" id="MF_01633"/>
    </source>
</evidence>
<comment type="catalytic activity">
    <reaction evidence="10 15">
        <text>7-carboxy-7-carbaguanine + NH4(+) + 2 ATP = 7-cyano-7-carbaguanine + 2 AMP + 2 diphosphate + 2 H(+)</text>
        <dbReference type="Rhea" id="RHEA:27982"/>
        <dbReference type="ChEBI" id="CHEBI:15378"/>
        <dbReference type="ChEBI" id="CHEBI:28938"/>
        <dbReference type="ChEBI" id="CHEBI:30616"/>
        <dbReference type="ChEBI" id="CHEBI:33019"/>
        <dbReference type="ChEBI" id="CHEBI:45075"/>
        <dbReference type="ChEBI" id="CHEBI:61036"/>
        <dbReference type="ChEBI" id="CHEBI:456215"/>
        <dbReference type="EC" id="6.3.4.20"/>
    </reaction>
</comment>
<dbReference type="STRING" id="1220589.CD32_12765"/>
<comment type="caution">
    <text evidence="16">The sequence shown here is derived from an EMBL/GenBank/DDBJ whole genome shotgun (WGS) entry which is preliminary data.</text>
</comment>
<evidence type="ECO:0000256" key="4">
    <source>
        <dbReference type="ARBA" id="ARBA00022741"/>
    </source>
</evidence>
<evidence type="ECO:0000256" key="11">
    <source>
        <dbReference type="ARBA" id="ARBA00069440"/>
    </source>
</evidence>
<evidence type="ECO:0000313" key="16">
    <source>
        <dbReference type="EMBL" id="KGR84453.1"/>
    </source>
</evidence>
<evidence type="ECO:0000256" key="14">
    <source>
        <dbReference type="ARBA" id="ARBA00080941"/>
    </source>
</evidence>
<evidence type="ECO:0000256" key="12">
    <source>
        <dbReference type="ARBA" id="ARBA00076159"/>
    </source>
</evidence>
<comment type="similarity">
    <text evidence="8 15">Belongs to the QueC family.</text>
</comment>
<comment type="cofactor">
    <cofactor evidence="15">
        <name>Zn(2+)</name>
        <dbReference type="ChEBI" id="CHEBI:29105"/>
    </cofactor>
    <text evidence="15">Binds 1 zinc ion per subunit.</text>
</comment>
<dbReference type="HAMAP" id="MF_01633">
    <property type="entry name" value="QueC"/>
    <property type="match status" value="1"/>
</dbReference>
<evidence type="ECO:0000256" key="5">
    <source>
        <dbReference type="ARBA" id="ARBA00022785"/>
    </source>
</evidence>
<evidence type="ECO:0000256" key="2">
    <source>
        <dbReference type="ARBA" id="ARBA00022598"/>
    </source>
</evidence>
<evidence type="ECO:0000256" key="6">
    <source>
        <dbReference type="ARBA" id="ARBA00022833"/>
    </source>
</evidence>
<feature type="binding site" evidence="15">
    <location>
        <begin position="10"/>
        <end position="20"/>
    </location>
    <ligand>
        <name>ATP</name>
        <dbReference type="ChEBI" id="CHEBI:30616"/>
    </ligand>
</feature>
<dbReference type="Gene3D" id="3.40.50.620">
    <property type="entry name" value="HUPs"/>
    <property type="match status" value="1"/>
</dbReference>
<keyword evidence="4 15" id="KW-0547">Nucleotide-binding</keyword>
<dbReference type="EMBL" id="JPVP01000056">
    <property type="protein sequence ID" value="KGR84453.1"/>
    <property type="molecule type" value="Genomic_DNA"/>
</dbReference>
<evidence type="ECO:0000313" key="17">
    <source>
        <dbReference type="Proteomes" id="UP000030437"/>
    </source>
</evidence>
<dbReference type="SUPFAM" id="SSF52402">
    <property type="entry name" value="Adenine nucleotide alpha hydrolases-like"/>
    <property type="match status" value="1"/>
</dbReference>
<dbReference type="CDD" id="cd01995">
    <property type="entry name" value="QueC-like"/>
    <property type="match status" value="1"/>
</dbReference>
<dbReference type="eggNOG" id="COG0603">
    <property type="taxonomic scope" value="Bacteria"/>
</dbReference>
<feature type="binding site" evidence="15">
    <location>
        <position position="202"/>
    </location>
    <ligand>
        <name>Zn(2+)</name>
        <dbReference type="ChEBI" id="CHEBI:29105"/>
    </ligand>
</feature>
<dbReference type="NCBIfam" id="TIGR00364">
    <property type="entry name" value="7-cyano-7-deazaguanine synthase QueC"/>
    <property type="match status" value="1"/>
</dbReference>
<dbReference type="Proteomes" id="UP000030437">
    <property type="component" value="Unassembled WGS sequence"/>
</dbReference>
<comment type="function">
    <text evidence="15">Catalyzes the ATP-dependent conversion of 7-carboxy-7-deazaguanine (CDG) to 7-cyano-7-deazaguanine (preQ(0)).</text>
</comment>
<name>A0A0A3INP7_9BACI</name>
<keyword evidence="5 15" id="KW-0671">Queuosine biosynthesis</keyword>